<dbReference type="Proteomes" id="UP001054945">
    <property type="component" value="Unassembled WGS sequence"/>
</dbReference>
<reference evidence="1 2" key="1">
    <citation type="submission" date="2021-06" db="EMBL/GenBank/DDBJ databases">
        <title>Caerostris extrusa draft genome.</title>
        <authorList>
            <person name="Kono N."/>
            <person name="Arakawa K."/>
        </authorList>
    </citation>
    <scope>NUCLEOTIDE SEQUENCE [LARGE SCALE GENOMIC DNA]</scope>
</reference>
<proteinExistence type="predicted"/>
<organism evidence="1 2">
    <name type="scientific">Caerostris extrusa</name>
    <name type="common">Bark spider</name>
    <name type="synonym">Caerostris bankana</name>
    <dbReference type="NCBI Taxonomy" id="172846"/>
    <lineage>
        <taxon>Eukaryota</taxon>
        <taxon>Metazoa</taxon>
        <taxon>Ecdysozoa</taxon>
        <taxon>Arthropoda</taxon>
        <taxon>Chelicerata</taxon>
        <taxon>Arachnida</taxon>
        <taxon>Araneae</taxon>
        <taxon>Araneomorphae</taxon>
        <taxon>Entelegynae</taxon>
        <taxon>Araneoidea</taxon>
        <taxon>Araneidae</taxon>
        <taxon>Caerostris</taxon>
    </lineage>
</organism>
<protein>
    <submittedName>
        <fullName evidence="1">Uncharacterized protein</fullName>
    </submittedName>
</protein>
<evidence type="ECO:0000313" key="1">
    <source>
        <dbReference type="EMBL" id="GIX66525.1"/>
    </source>
</evidence>
<sequence length="106" mass="11480">MNYLHYSAGKHVNVFSISNCLFLSGVPTINSAQHTFGSPYICPVSICVSSHSRSLLLSLVLPRVSCHLGFSNSSPALHSACVSISHQQSRLLVLLTITPRQWSLSA</sequence>
<name>A0AAV4M3V6_CAEEX</name>
<gene>
    <name evidence="1" type="ORF">CEXT_30141</name>
</gene>
<comment type="caution">
    <text evidence="1">The sequence shown here is derived from an EMBL/GenBank/DDBJ whole genome shotgun (WGS) entry which is preliminary data.</text>
</comment>
<evidence type="ECO:0000313" key="2">
    <source>
        <dbReference type="Proteomes" id="UP001054945"/>
    </source>
</evidence>
<dbReference type="EMBL" id="BPLR01019319">
    <property type="protein sequence ID" value="GIX66525.1"/>
    <property type="molecule type" value="Genomic_DNA"/>
</dbReference>
<dbReference type="AlphaFoldDB" id="A0AAV4M3V6"/>
<accession>A0AAV4M3V6</accession>
<keyword evidence="2" id="KW-1185">Reference proteome</keyword>